<dbReference type="HOGENOM" id="CLU_030551_0_0_2"/>
<dbReference type="STRING" id="1434123.MSVAZ_2633"/>
<feature type="domain" description="S-layer family duplication" evidence="1">
    <location>
        <begin position="39"/>
        <end position="210"/>
    </location>
</feature>
<organism evidence="2 3">
    <name type="scientific">Methanosarcina vacuolata Z-761</name>
    <dbReference type="NCBI Taxonomy" id="1434123"/>
    <lineage>
        <taxon>Archaea</taxon>
        <taxon>Methanobacteriati</taxon>
        <taxon>Methanobacteriota</taxon>
        <taxon>Stenosarchaea group</taxon>
        <taxon>Methanomicrobia</taxon>
        <taxon>Methanosarcinales</taxon>
        <taxon>Methanosarcinaceae</taxon>
        <taxon>Methanosarcina</taxon>
    </lineage>
</organism>
<dbReference type="InterPro" id="IPR006457">
    <property type="entry name" value="S_layer-rel_Mac"/>
</dbReference>
<dbReference type="KEGG" id="mvc:MSVAZ_2633"/>
<dbReference type="Gene3D" id="2.60.98.40">
    <property type="match status" value="3"/>
</dbReference>
<dbReference type="GeneID" id="24811133"/>
<proteinExistence type="predicted"/>
<dbReference type="EMBL" id="CP009520">
    <property type="protein sequence ID" value="AKB44902.1"/>
    <property type="molecule type" value="Genomic_DNA"/>
</dbReference>
<dbReference type="PATRIC" id="fig|1434123.4.peg.3224"/>
<dbReference type="Gene3D" id="2.60.40.4190">
    <property type="match status" value="2"/>
</dbReference>
<feature type="domain" description="S-layer family duplication" evidence="1">
    <location>
        <begin position="431"/>
        <end position="599"/>
    </location>
</feature>
<keyword evidence="3" id="KW-1185">Reference proteome</keyword>
<dbReference type="NCBIfam" id="TIGR01567">
    <property type="entry name" value="S_layer_rel_Mac"/>
    <property type="match status" value="1"/>
</dbReference>
<name>A0A0E3Q5X0_9EURY</name>
<dbReference type="AlphaFoldDB" id="A0A0E3Q5X0"/>
<reference evidence="2 3" key="1">
    <citation type="submission" date="2014-07" db="EMBL/GenBank/DDBJ databases">
        <title>Methanogenic archaea and the global carbon cycle.</title>
        <authorList>
            <person name="Henriksen J.R."/>
            <person name="Luke J."/>
            <person name="Reinhart S."/>
            <person name="Benedict M.N."/>
            <person name="Youngblut N.D."/>
            <person name="Metcalf M.E."/>
            <person name="Whitaker R.J."/>
            <person name="Metcalf W.W."/>
        </authorList>
    </citation>
    <scope>NUCLEOTIDE SEQUENCE [LARGE SCALE GENOMIC DNA]</scope>
    <source>
        <strain evidence="2 3">Z-761</strain>
    </source>
</reference>
<dbReference type="Proteomes" id="UP000033096">
    <property type="component" value="Chromosome"/>
</dbReference>
<evidence type="ECO:0000313" key="2">
    <source>
        <dbReference type="EMBL" id="AKB44902.1"/>
    </source>
</evidence>
<feature type="domain" description="S-layer family duplication" evidence="1">
    <location>
        <begin position="234"/>
        <end position="407"/>
    </location>
</feature>
<accession>A0A0E3Q5X0</accession>
<dbReference type="RefSeq" id="WP_052727987.1">
    <property type="nucleotide sequence ID" value="NZ_CP009520.1"/>
</dbReference>
<gene>
    <name evidence="2" type="ORF">MSVAZ_2633</name>
</gene>
<protein>
    <recommendedName>
        <fullName evidence="1">S-layer family duplication domain-containing protein</fullName>
    </recommendedName>
</protein>
<dbReference type="Pfam" id="PF07752">
    <property type="entry name" value="S-layer"/>
    <property type="match status" value="3"/>
</dbReference>
<evidence type="ECO:0000259" key="1">
    <source>
        <dbReference type="Pfam" id="PF07752"/>
    </source>
</evidence>
<sequence>MKKHKVIALVALTLLISIAVNTGGATDNNCNKDNICNVVGTHYKCSTWSNEQYPVIDLFGEKNVPLLANHCNIWNAHVNKLARLILDSNATYTLKDGEKLDLGQGYALEVKQIDIDNEKVWLEFTRDGKYIADQNVSTTTDSNKTWNVTLDNVQGEKNNIVVMKVYVNQLFAGAVDNIVRIDGIWLIDYANARTLNIGDEIGGFTLQKIINGTNSTNLGSLIFKNAKKSPVSCNVVSASYKCSSWSNERYPVIDLFGEKNVPLLANNGSIWQSHVGKLARLMVDSNETYTLKNGEKVDFGNGYALKVRQIDIDSEKVWLEFTKDGQHIADKNLSVNTDDENKTWTVTLDNVQGENNIVVMKVHVKQLFVGVENCIVFIDGIWLIDYSNARTLNIGDEIGGLTLQQIINGTNSSNLGSLIFKNATESPVSCNVASTSYKCSSWSNERYPVIDLFGEKNVPLIADYDPIWKCHVDKLARLVLDSGDKFTLKDGSKLGLGQGYSIKARQVDVAGKKVWLEFDKNGKYVDDTILSTGENWTCYLDKIQGEDNVPVLKVHISNVYQRGNTSVVQIDGIWLIDYSNARTLKIGDKIGGFTLEKIVSGVNKSNMGSLVFGKISNS</sequence>
<evidence type="ECO:0000313" key="3">
    <source>
        <dbReference type="Proteomes" id="UP000033096"/>
    </source>
</evidence>